<evidence type="ECO:0008006" key="4">
    <source>
        <dbReference type="Google" id="ProtNLM"/>
    </source>
</evidence>
<organism evidence="2 3">
    <name type="scientific">Setaria viridis</name>
    <name type="common">Green bristlegrass</name>
    <name type="synonym">Setaria italica subsp. viridis</name>
    <dbReference type="NCBI Taxonomy" id="4556"/>
    <lineage>
        <taxon>Eukaryota</taxon>
        <taxon>Viridiplantae</taxon>
        <taxon>Streptophyta</taxon>
        <taxon>Embryophyta</taxon>
        <taxon>Tracheophyta</taxon>
        <taxon>Spermatophyta</taxon>
        <taxon>Magnoliopsida</taxon>
        <taxon>Liliopsida</taxon>
        <taxon>Poales</taxon>
        <taxon>Poaceae</taxon>
        <taxon>PACMAD clade</taxon>
        <taxon>Panicoideae</taxon>
        <taxon>Panicodae</taxon>
        <taxon>Paniceae</taxon>
        <taxon>Cenchrinae</taxon>
        <taxon>Setaria</taxon>
    </lineage>
</organism>
<dbReference type="AlphaFoldDB" id="A0A4V6Y841"/>
<dbReference type="InterPro" id="IPR013761">
    <property type="entry name" value="SAM/pointed_sf"/>
</dbReference>
<dbReference type="Gene3D" id="1.10.150.50">
    <property type="entry name" value="Transcription Factor, Ets-1"/>
    <property type="match status" value="1"/>
</dbReference>
<sequence length="214" mass="23492">MTWYKPPAPTTIASAGAPSREHTSAAAGMDWHAWLSGARLEPALVYEYALVLARNELEADDVAFFDHELLHSMGISVAKHRLEILKLAWRERRARARARTRPAALARRILGRVARCVRGLVRRDEGYSTALVLVPSQQPPDAGRSPAPAGVPQRQQRRGKALRRATSEPNKGSTPRSAIGGRAAAAVHAVGDVENGDGDEMVRWDRLFQDLKPN</sequence>
<accession>A0A4V6Y841</accession>
<evidence type="ECO:0000313" key="3">
    <source>
        <dbReference type="Proteomes" id="UP000298652"/>
    </source>
</evidence>
<name>A0A4V6Y841_SETVI</name>
<keyword evidence="3" id="KW-1185">Reference proteome</keyword>
<dbReference type="SUPFAM" id="SSF47769">
    <property type="entry name" value="SAM/Pointed domain"/>
    <property type="match status" value="1"/>
</dbReference>
<dbReference type="EMBL" id="CM016558">
    <property type="protein sequence ID" value="TKW06906.1"/>
    <property type="molecule type" value="Genomic_DNA"/>
</dbReference>
<dbReference type="Gramene" id="TKW06906">
    <property type="protein sequence ID" value="TKW06906"/>
    <property type="gene ID" value="SEVIR_7G271700v2"/>
</dbReference>
<feature type="region of interest" description="Disordered" evidence="1">
    <location>
        <begin position="135"/>
        <end position="184"/>
    </location>
</feature>
<proteinExistence type="predicted"/>
<dbReference type="OMA" id="LXSALSS"/>
<gene>
    <name evidence="2" type="ORF">SEVIR_7G271700v2</name>
</gene>
<protein>
    <recommendedName>
        <fullName evidence="4">SAM domain-containing protein</fullName>
    </recommendedName>
</protein>
<dbReference type="PANTHER" id="PTHR33915:SF1">
    <property type="entry name" value="OS04G0644100 PROTEIN"/>
    <property type="match status" value="1"/>
</dbReference>
<evidence type="ECO:0000256" key="1">
    <source>
        <dbReference type="SAM" id="MobiDB-lite"/>
    </source>
</evidence>
<dbReference type="Proteomes" id="UP000298652">
    <property type="component" value="Chromosome 7"/>
</dbReference>
<feature type="compositionally biased region" description="Polar residues" evidence="1">
    <location>
        <begin position="167"/>
        <end position="176"/>
    </location>
</feature>
<reference evidence="2" key="1">
    <citation type="submission" date="2019-03" db="EMBL/GenBank/DDBJ databases">
        <title>WGS assembly of Setaria viridis.</title>
        <authorList>
            <person name="Huang P."/>
            <person name="Jenkins J."/>
            <person name="Grimwood J."/>
            <person name="Barry K."/>
            <person name="Healey A."/>
            <person name="Mamidi S."/>
            <person name="Sreedasyam A."/>
            <person name="Shu S."/>
            <person name="Feldman M."/>
            <person name="Wu J."/>
            <person name="Yu Y."/>
            <person name="Chen C."/>
            <person name="Johnson J."/>
            <person name="Rokhsar D."/>
            <person name="Baxter I."/>
            <person name="Schmutz J."/>
            <person name="Brutnell T."/>
            <person name="Kellogg E."/>
        </authorList>
    </citation>
    <scope>NUCLEOTIDE SEQUENCE [LARGE SCALE GENOMIC DNA]</scope>
</reference>
<dbReference type="PANTHER" id="PTHR33915">
    <property type="entry name" value="OSJNBA0033G05.11 PROTEIN"/>
    <property type="match status" value="1"/>
</dbReference>
<evidence type="ECO:0000313" key="2">
    <source>
        <dbReference type="EMBL" id="TKW06906.1"/>
    </source>
</evidence>